<gene>
    <name evidence="3" type="ORF">K402DRAFT_403275</name>
</gene>
<organism evidence="3 4">
    <name type="scientific">Aulographum hederae CBS 113979</name>
    <dbReference type="NCBI Taxonomy" id="1176131"/>
    <lineage>
        <taxon>Eukaryota</taxon>
        <taxon>Fungi</taxon>
        <taxon>Dikarya</taxon>
        <taxon>Ascomycota</taxon>
        <taxon>Pezizomycotina</taxon>
        <taxon>Dothideomycetes</taxon>
        <taxon>Pleosporomycetidae</taxon>
        <taxon>Aulographales</taxon>
        <taxon>Aulographaceae</taxon>
    </lineage>
</organism>
<protein>
    <submittedName>
        <fullName evidence="3">Uncharacterized protein</fullName>
    </submittedName>
</protein>
<keyword evidence="4" id="KW-1185">Reference proteome</keyword>
<feature type="compositionally biased region" description="Basic and acidic residues" evidence="2">
    <location>
        <begin position="158"/>
        <end position="168"/>
    </location>
</feature>
<dbReference type="EMBL" id="ML977150">
    <property type="protein sequence ID" value="KAF1988106.1"/>
    <property type="molecule type" value="Genomic_DNA"/>
</dbReference>
<feature type="coiled-coil region" evidence="1">
    <location>
        <begin position="228"/>
        <end position="262"/>
    </location>
</feature>
<feature type="compositionally biased region" description="Low complexity" evidence="2">
    <location>
        <begin position="82"/>
        <end position="104"/>
    </location>
</feature>
<proteinExistence type="predicted"/>
<feature type="compositionally biased region" description="Polar residues" evidence="2">
    <location>
        <begin position="135"/>
        <end position="149"/>
    </location>
</feature>
<evidence type="ECO:0000313" key="3">
    <source>
        <dbReference type="EMBL" id="KAF1988106.1"/>
    </source>
</evidence>
<dbReference type="AlphaFoldDB" id="A0A6G1H4F6"/>
<dbReference type="Proteomes" id="UP000800041">
    <property type="component" value="Unassembled WGS sequence"/>
</dbReference>
<feature type="region of interest" description="Disordered" evidence="2">
    <location>
        <begin position="49"/>
        <end position="107"/>
    </location>
</feature>
<feature type="region of interest" description="Disordered" evidence="2">
    <location>
        <begin position="131"/>
        <end position="168"/>
    </location>
</feature>
<reference evidence="3" key="1">
    <citation type="journal article" date="2020" name="Stud. Mycol.">
        <title>101 Dothideomycetes genomes: a test case for predicting lifestyles and emergence of pathogens.</title>
        <authorList>
            <person name="Haridas S."/>
            <person name="Albert R."/>
            <person name="Binder M."/>
            <person name="Bloem J."/>
            <person name="Labutti K."/>
            <person name="Salamov A."/>
            <person name="Andreopoulos B."/>
            <person name="Baker S."/>
            <person name="Barry K."/>
            <person name="Bills G."/>
            <person name="Bluhm B."/>
            <person name="Cannon C."/>
            <person name="Castanera R."/>
            <person name="Culley D."/>
            <person name="Daum C."/>
            <person name="Ezra D."/>
            <person name="Gonzalez J."/>
            <person name="Henrissat B."/>
            <person name="Kuo A."/>
            <person name="Liang C."/>
            <person name="Lipzen A."/>
            <person name="Lutzoni F."/>
            <person name="Magnuson J."/>
            <person name="Mondo S."/>
            <person name="Nolan M."/>
            <person name="Ohm R."/>
            <person name="Pangilinan J."/>
            <person name="Park H.-J."/>
            <person name="Ramirez L."/>
            <person name="Alfaro M."/>
            <person name="Sun H."/>
            <person name="Tritt A."/>
            <person name="Yoshinaga Y."/>
            <person name="Zwiers L.-H."/>
            <person name="Turgeon B."/>
            <person name="Goodwin S."/>
            <person name="Spatafora J."/>
            <person name="Crous P."/>
            <person name="Grigoriev I."/>
        </authorList>
    </citation>
    <scope>NUCLEOTIDE SEQUENCE</scope>
    <source>
        <strain evidence="3">CBS 113979</strain>
    </source>
</reference>
<evidence type="ECO:0000313" key="4">
    <source>
        <dbReference type="Proteomes" id="UP000800041"/>
    </source>
</evidence>
<sequence length="285" mass="32017">MAIFPLDSHPLDDMSWRTLPPIRSPKDLYQNHHPYAPASTRLPPLRLPISQISGPRQQDVPHSPSELPLVIMPTPAMSPALSNRNSASSVASSNSHPASDSSCSTPTSFKEEEKLWSHADSTLVQMPRIRHTESSGRSSRGASVINTTAVHHGVSKRQKTDKATTERKARAGIRDPIIQLQQQVLARRPHIAMTRLNKNNREHSKLDFKKLEILQNSVDIWKEDAARTKSLEVEVREDRMRMADLEREGHSLRKENLELRDLVKQLMEKGTSGSNGAFKASKKEE</sequence>
<evidence type="ECO:0000256" key="1">
    <source>
        <dbReference type="SAM" id="Coils"/>
    </source>
</evidence>
<name>A0A6G1H4F6_9PEZI</name>
<keyword evidence="1" id="KW-0175">Coiled coil</keyword>
<accession>A0A6G1H4F6</accession>
<evidence type="ECO:0000256" key="2">
    <source>
        <dbReference type="SAM" id="MobiDB-lite"/>
    </source>
</evidence>